<protein>
    <recommendedName>
        <fullName evidence="4">Dirigent protein</fullName>
    </recommendedName>
</protein>
<dbReference type="EMBL" id="JAUJYO010000008">
    <property type="protein sequence ID" value="KAK1311481.1"/>
    <property type="molecule type" value="Genomic_DNA"/>
</dbReference>
<proteinExistence type="inferred from homology"/>
<dbReference type="PANTHER" id="PTHR21495">
    <property type="entry name" value="NUCLEOPORIN-RELATED"/>
    <property type="match status" value="1"/>
</dbReference>
<dbReference type="InterPro" id="IPR044859">
    <property type="entry name" value="Allene_oxi_cyc_Dirigent"/>
</dbReference>
<evidence type="ECO:0000256" key="3">
    <source>
        <dbReference type="ARBA" id="ARBA00022525"/>
    </source>
</evidence>
<reference evidence="5" key="2">
    <citation type="submission" date="2023-06" db="EMBL/GenBank/DDBJ databases">
        <authorList>
            <person name="Ma L."/>
            <person name="Liu K.-W."/>
            <person name="Li Z."/>
            <person name="Hsiao Y.-Y."/>
            <person name="Qi Y."/>
            <person name="Fu T."/>
            <person name="Tang G."/>
            <person name="Zhang D."/>
            <person name="Sun W.-H."/>
            <person name="Liu D.-K."/>
            <person name="Li Y."/>
            <person name="Chen G.-Z."/>
            <person name="Liu X.-D."/>
            <person name="Liao X.-Y."/>
            <person name="Jiang Y.-T."/>
            <person name="Yu X."/>
            <person name="Hao Y."/>
            <person name="Huang J."/>
            <person name="Zhao X.-W."/>
            <person name="Ke S."/>
            <person name="Chen Y.-Y."/>
            <person name="Wu W.-L."/>
            <person name="Hsu J.-L."/>
            <person name="Lin Y.-F."/>
            <person name="Huang M.-D."/>
            <person name="Li C.-Y."/>
            <person name="Huang L."/>
            <person name="Wang Z.-W."/>
            <person name="Zhao X."/>
            <person name="Zhong W.-Y."/>
            <person name="Peng D.-H."/>
            <person name="Ahmad S."/>
            <person name="Lan S."/>
            <person name="Zhang J.-S."/>
            <person name="Tsai W.-C."/>
            <person name="Van De Peer Y."/>
            <person name="Liu Z.-J."/>
        </authorList>
    </citation>
    <scope>NUCLEOTIDE SEQUENCE</scope>
    <source>
        <strain evidence="5">CP</strain>
        <tissue evidence="5">Leaves</tissue>
    </source>
</reference>
<comment type="similarity">
    <text evidence="1 4">Belongs to the plant dirigent protein family.</text>
</comment>
<dbReference type="Proteomes" id="UP001180020">
    <property type="component" value="Unassembled WGS sequence"/>
</dbReference>
<evidence type="ECO:0000256" key="4">
    <source>
        <dbReference type="RuleBase" id="RU363099"/>
    </source>
</evidence>
<evidence type="ECO:0000313" key="6">
    <source>
        <dbReference type="Proteomes" id="UP001180020"/>
    </source>
</evidence>
<accession>A0AAV9ECW0</accession>
<sequence length="189" mass="20622">MALTIPKSLSMTMLISIFCIITSLTRISARKHPDFNLADEKKTHLCFYFHHVASGQDPTAVQIASAQSSANSPTKFGIVLMIDEPLTVSPDIRSMPVGRAEGIYGSASKDEVALVMAFNIVFDQGTYNGSTLALLGRNCIYSTGVREMPVVGGTGKFRFARGYDLLKTHSFNTTSGDAVVEHNIFIVYY</sequence>
<gene>
    <name evidence="5" type="ORF">QJS10_CPA08g01280</name>
</gene>
<comment type="subunit">
    <text evidence="2 4">Homodimer.</text>
</comment>
<reference evidence="5" key="1">
    <citation type="journal article" date="2023" name="Nat. Commun.">
        <title>Diploid and tetraploid genomes of Acorus and the evolution of monocots.</title>
        <authorList>
            <person name="Ma L."/>
            <person name="Liu K.W."/>
            <person name="Li Z."/>
            <person name="Hsiao Y.Y."/>
            <person name="Qi Y."/>
            <person name="Fu T."/>
            <person name="Tang G.D."/>
            <person name="Zhang D."/>
            <person name="Sun W.H."/>
            <person name="Liu D.K."/>
            <person name="Li Y."/>
            <person name="Chen G.Z."/>
            <person name="Liu X.D."/>
            <person name="Liao X.Y."/>
            <person name="Jiang Y.T."/>
            <person name="Yu X."/>
            <person name="Hao Y."/>
            <person name="Huang J."/>
            <person name="Zhao X.W."/>
            <person name="Ke S."/>
            <person name="Chen Y.Y."/>
            <person name="Wu W.L."/>
            <person name="Hsu J.L."/>
            <person name="Lin Y.F."/>
            <person name="Huang M.D."/>
            <person name="Li C.Y."/>
            <person name="Huang L."/>
            <person name="Wang Z.W."/>
            <person name="Zhao X."/>
            <person name="Zhong W.Y."/>
            <person name="Peng D.H."/>
            <person name="Ahmad S."/>
            <person name="Lan S."/>
            <person name="Zhang J.S."/>
            <person name="Tsai W.C."/>
            <person name="Van de Peer Y."/>
            <person name="Liu Z.J."/>
        </authorList>
    </citation>
    <scope>NUCLEOTIDE SEQUENCE</scope>
    <source>
        <strain evidence="5">CP</strain>
    </source>
</reference>
<organism evidence="5 6">
    <name type="scientific">Acorus calamus</name>
    <name type="common">Sweet flag</name>
    <dbReference type="NCBI Taxonomy" id="4465"/>
    <lineage>
        <taxon>Eukaryota</taxon>
        <taxon>Viridiplantae</taxon>
        <taxon>Streptophyta</taxon>
        <taxon>Embryophyta</taxon>
        <taxon>Tracheophyta</taxon>
        <taxon>Spermatophyta</taxon>
        <taxon>Magnoliopsida</taxon>
        <taxon>Liliopsida</taxon>
        <taxon>Acoraceae</taxon>
        <taxon>Acorus</taxon>
    </lineage>
</organism>
<name>A0AAV9ECW0_ACOCL</name>
<dbReference type="GO" id="GO:0048046">
    <property type="term" value="C:apoplast"/>
    <property type="evidence" value="ECO:0007669"/>
    <property type="project" value="UniProtKB-SubCell"/>
</dbReference>
<dbReference type="GO" id="GO:0009699">
    <property type="term" value="P:phenylpropanoid biosynthetic process"/>
    <property type="evidence" value="ECO:0007669"/>
    <property type="project" value="UniProtKB-ARBA"/>
</dbReference>
<dbReference type="Gene3D" id="2.40.480.10">
    <property type="entry name" value="Allene oxide cyclase-like"/>
    <property type="match status" value="1"/>
</dbReference>
<comment type="caution">
    <text evidence="5">The sequence shown here is derived from an EMBL/GenBank/DDBJ whole genome shotgun (WGS) entry which is preliminary data.</text>
</comment>
<evidence type="ECO:0000256" key="1">
    <source>
        <dbReference type="ARBA" id="ARBA00010746"/>
    </source>
</evidence>
<comment type="function">
    <text evidence="4">Dirigent proteins impart stereoselectivity on the phenoxy radical-coupling reaction, yielding optically active lignans from two molecules of coniferyl alcohol in the biosynthesis of lignans, flavonolignans, and alkaloids and thus plays a central role in plant secondary metabolism.</text>
</comment>
<keyword evidence="3 4" id="KW-0964">Secreted</keyword>
<dbReference type="InterPro" id="IPR004265">
    <property type="entry name" value="Dirigent"/>
</dbReference>
<keyword evidence="6" id="KW-1185">Reference proteome</keyword>
<evidence type="ECO:0000313" key="5">
    <source>
        <dbReference type="EMBL" id="KAK1311481.1"/>
    </source>
</evidence>
<keyword evidence="4" id="KW-0052">Apoplast</keyword>
<dbReference type="Pfam" id="PF03018">
    <property type="entry name" value="Dirigent"/>
    <property type="match status" value="1"/>
</dbReference>
<dbReference type="AlphaFoldDB" id="A0AAV9ECW0"/>
<comment type="subcellular location">
    <subcellularLocation>
        <location evidence="4">Secreted</location>
        <location evidence="4">Extracellular space</location>
        <location evidence="4">Apoplast</location>
    </subcellularLocation>
</comment>
<evidence type="ECO:0000256" key="2">
    <source>
        <dbReference type="ARBA" id="ARBA00011738"/>
    </source>
</evidence>